<reference evidence="4" key="1">
    <citation type="journal article" date="2021" name="IMA Fungus">
        <title>Genomic characterization of three marine fungi, including Emericellopsis atlantica sp. nov. with signatures of a generalist lifestyle and marine biomass degradation.</title>
        <authorList>
            <person name="Hagestad O.C."/>
            <person name="Hou L."/>
            <person name="Andersen J.H."/>
            <person name="Hansen E.H."/>
            <person name="Altermark B."/>
            <person name="Li C."/>
            <person name="Kuhnert E."/>
            <person name="Cox R.J."/>
            <person name="Crous P.W."/>
            <person name="Spatafora J.W."/>
            <person name="Lail K."/>
            <person name="Amirebrahimi M."/>
            <person name="Lipzen A."/>
            <person name="Pangilinan J."/>
            <person name="Andreopoulos W."/>
            <person name="Hayes R.D."/>
            <person name="Ng V."/>
            <person name="Grigoriev I.V."/>
            <person name="Jackson S.A."/>
            <person name="Sutton T.D.S."/>
            <person name="Dobson A.D.W."/>
            <person name="Rama T."/>
        </authorList>
    </citation>
    <scope>NUCLEOTIDE SEQUENCE</scope>
    <source>
        <strain evidence="4">TRa3180A</strain>
    </source>
</reference>
<feature type="domain" description="Major facilitator superfamily (MFS) profile" evidence="3">
    <location>
        <begin position="1"/>
        <end position="74"/>
    </location>
</feature>
<keyword evidence="5" id="KW-1185">Reference proteome</keyword>
<protein>
    <recommendedName>
        <fullName evidence="3">Major facilitator superfamily (MFS) profile domain-containing protein</fullName>
    </recommendedName>
</protein>
<feature type="transmembrane region" description="Helical" evidence="2">
    <location>
        <begin position="30"/>
        <end position="51"/>
    </location>
</feature>
<dbReference type="GO" id="GO:0022857">
    <property type="term" value="F:transmembrane transporter activity"/>
    <property type="evidence" value="ECO:0007669"/>
    <property type="project" value="InterPro"/>
</dbReference>
<keyword evidence="2" id="KW-1133">Transmembrane helix</keyword>
<sequence>MDIYQSGLLVPLSIGPIVGAIPAEYLGWRAIFWLLVIYGGTYLVIMNIVLLETLRSPVGNGSLSTKGIATSTLG</sequence>
<dbReference type="GO" id="GO:0016020">
    <property type="term" value="C:membrane"/>
    <property type="evidence" value="ECO:0007669"/>
    <property type="project" value="UniProtKB-SubCell"/>
</dbReference>
<comment type="caution">
    <text evidence="4">The sequence shown here is derived from an EMBL/GenBank/DDBJ whole genome shotgun (WGS) entry which is preliminary data.</text>
</comment>
<dbReference type="PROSITE" id="PS50850">
    <property type="entry name" value="MFS"/>
    <property type="match status" value="1"/>
</dbReference>
<name>A0A9P7ZCK4_9HELO</name>
<evidence type="ECO:0000259" key="3">
    <source>
        <dbReference type="PROSITE" id="PS50850"/>
    </source>
</evidence>
<keyword evidence="2" id="KW-0812">Transmembrane</keyword>
<dbReference type="InterPro" id="IPR020846">
    <property type="entry name" value="MFS_dom"/>
</dbReference>
<organism evidence="4 5">
    <name type="scientific">Calycina marina</name>
    <dbReference type="NCBI Taxonomy" id="1763456"/>
    <lineage>
        <taxon>Eukaryota</taxon>
        <taxon>Fungi</taxon>
        <taxon>Dikarya</taxon>
        <taxon>Ascomycota</taxon>
        <taxon>Pezizomycotina</taxon>
        <taxon>Leotiomycetes</taxon>
        <taxon>Helotiales</taxon>
        <taxon>Pezizellaceae</taxon>
        <taxon>Calycina</taxon>
    </lineage>
</organism>
<comment type="subcellular location">
    <subcellularLocation>
        <location evidence="1">Membrane</location>
        <topology evidence="1">Multi-pass membrane protein</topology>
    </subcellularLocation>
</comment>
<dbReference type="EMBL" id="MU253740">
    <property type="protein sequence ID" value="KAG9249035.1"/>
    <property type="molecule type" value="Genomic_DNA"/>
</dbReference>
<evidence type="ECO:0000256" key="2">
    <source>
        <dbReference type="SAM" id="Phobius"/>
    </source>
</evidence>
<gene>
    <name evidence="4" type="ORF">BJ878DRAFT_200078</name>
</gene>
<dbReference type="OrthoDB" id="440553at2759"/>
<dbReference type="AlphaFoldDB" id="A0A9P7ZCK4"/>
<dbReference type="SUPFAM" id="SSF103473">
    <property type="entry name" value="MFS general substrate transporter"/>
    <property type="match status" value="1"/>
</dbReference>
<accession>A0A9P7ZCK4</accession>
<dbReference type="Proteomes" id="UP000887226">
    <property type="component" value="Unassembled WGS sequence"/>
</dbReference>
<dbReference type="Gene3D" id="1.20.1720.10">
    <property type="entry name" value="Multidrug resistance protein D"/>
    <property type="match status" value="1"/>
</dbReference>
<evidence type="ECO:0000313" key="4">
    <source>
        <dbReference type="EMBL" id="KAG9249035.1"/>
    </source>
</evidence>
<proteinExistence type="predicted"/>
<dbReference type="InterPro" id="IPR036259">
    <property type="entry name" value="MFS_trans_sf"/>
</dbReference>
<evidence type="ECO:0000313" key="5">
    <source>
        <dbReference type="Proteomes" id="UP000887226"/>
    </source>
</evidence>
<keyword evidence="2" id="KW-0472">Membrane</keyword>
<evidence type="ECO:0000256" key="1">
    <source>
        <dbReference type="ARBA" id="ARBA00004141"/>
    </source>
</evidence>